<protein>
    <submittedName>
        <fullName evidence="2">Uncharacterized protein</fullName>
    </submittedName>
</protein>
<dbReference type="EMBL" id="LR828261">
    <property type="protein sequence ID" value="CAD0307377.1"/>
    <property type="molecule type" value="Genomic_DNA"/>
</dbReference>
<evidence type="ECO:0000313" key="2">
    <source>
        <dbReference type="EMBL" id="CAD0307377.1"/>
    </source>
</evidence>
<feature type="region of interest" description="Disordered" evidence="1">
    <location>
        <begin position="181"/>
        <end position="202"/>
    </location>
</feature>
<reference evidence="2" key="1">
    <citation type="submission" date="2020-07" db="EMBL/GenBank/DDBJ databases">
        <authorList>
            <person name="Pothier F. J."/>
        </authorList>
    </citation>
    <scope>NUCLEOTIDE SEQUENCE</scope>
    <source>
        <strain evidence="2">CFBP 2533</strain>
    </source>
</reference>
<evidence type="ECO:0000256" key="1">
    <source>
        <dbReference type="SAM" id="MobiDB-lite"/>
    </source>
</evidence>
<organism evidence="2">
    <name type="scientific">Xanthomonas hortorum pv. pelargonii</name>
    <dbReference type="NCBI Taxonomy" id="453602"/>
    <lineage>
        <taxon>Bacteria</taxon>
        <taxon>Pseudomonadati</taxon>
        <taxon>Pseudomonadota</taxon>
        <taxon>Gammaproteobacteria</taxon>
        <taxon>Lysobacterales</taxon>
        <taxon>Lysobacteraceae</taxon>
        <taxon>Xanthomonas</taxon>
    </lineage>
</organism>
<name>A0A6V7C0J1_9XANT</name>
<gene>
    <name evidence="2" type="ORF">CFBP2533_07920</name>
</gene>
<accession>A0A6V7C0J1</accession>
<sequence>MHGIDLQCLPTSRREQWESGVVSGCGTVWRHGCRHRASTDGFTACPAPGCGAVHTPTHTCNVCQSCANASAHGGRLHAYQRGTRRKYVRVGSYAASMPRKVPRRYARKRHRFRSMSKGKTGSDVHAVCWNKACQQKLRARPDAASSEQNPAVIAMAFADWQHRTICTTDVTARRCKLCQNRDSAPRSSDCHHSKAPLPRHGAPHQRTGMAFALFSLDVSDVCDATGCNSACAADVSTDWLFNRRGRRICINLPVAAFAAVRCSCLR</sequence>
<dbReference type="EMBL" id="LR828261">
    <property type="protein sequence ID" value="CAD0307369.1"/>
    <property type="molecule type" value="Genomic_DNA"/>
</dbReference>
<dbReference type="AlphaFoldDB" id="A0A6V7C0J1"/>
<proteinExistence type="predicted"/>